<dbReference type="PANTHER" id="PTHR40254:SF1">
    <property type="entry name" value="BLR0577 PROTEIN"/>
    <property type="match status" value="1"/>
</dbReference>
<dbReference type="Proteomes" id="UP000180043">
    <property type="component" value="Unassembled WGS sequence"/>
</dbReference>
<accession>A0A1S1K8H1</accession>
<protein>
    <submittedName>
        <fullName evidence="3">FAD-binding protein</fullName>
    </submittedName>
    <submittedName>
        <fullName evidence="4">FAD/NAD(P)-binding protein</fullName>
    </submittedName>
</protein>
<evidence type="ECO:0000259" key="1">
    <source>
        <dbReference type="Pfam" id="PF13454"/>
    </source>
</evidence>
<dbReference type="EMBL" id="MLHW01000014">
    <property type="protein sequence ID" value="OHT49582.1"/>
    <property type="molecule type" value="Genomic_DNA"/>
</dbReference>
<organism evidence="3 5">
    <name type="scientific">Mycobacteroides chelonae</name>
    <name type="common">Mycobacterium chelonae</name>
    <dbReference type="NCBI Taxonomy" id="1774"/>
    <lineage>
        <taxon>Bacteria</taxon>
        <taxon>Bacillati</taxon>
        <taxon>Actinomycetota</taxon>
        <taxon>Actinomycetes</taxon>
        <taxon>Mycobacteriales</taxon>
        <taxon>Mycobacteriaceae</taxon>
        <taxon>Mycobacteroides</taxon>
    </lineage>
</organism>
<evidence type="ECO:0000313" key="4">
    <source>
        <dbReference type="EMBL" id="QDF68982.1"/>
    </source>
</evidence>
<dbReference type="InterPro" id="IPR052189">
    <property type="entry name" value="L-asp_N-monooxygenase_NS-form"/>
</dbReference>
<reference evidence="2 6" key="1">
    <citation type="submission" date="2016-10" db="EMBL/GenBank/DDBJ databases">
        <title>Evaluation of Human, Animal and Environmental Mycobacterium chelonae Isolates by Core Genome Phylogenomic Analysis, Targeted Gene Comparison, and Anti-microbial Susceptibility Patterns: A Tale of Mistaken Identities.</title>
        <authorList>
            <person name="Fogelson S.B."/>
            <person name="Camus A.C."/>
            <person name="Lorenz W."/>
            <person name="Vasireddy R."/>
            <person name="Vasireddy S."/>
            <person name="Smith T."/>
            <person name="Brown-Elliott B.A."/>
            <person name="Wallace R.J.Jr."/>
            <person name="Hasan N.A."/>
            <person name="Reischl U."/>
            <person name="Sanchez S."/>
        </authorList>
    </citation>
    <scope>NUCLEOTIDE SEQUENCE [LARGE SCALE GENOMIC DNA]</scope>
    <source>
        <strain evidence="2 6">42895</strain>
    </source>
</reference>
<dbReference type="SUPFAM" id="SSF51905">
    <property type="entry name" value="FAD/NAD(P)-binding domain"/>
    <property type="match status" value="1"/>
</dbReference>
<dbReference type="Pfam" id="PF13454">
    <property type="entry name" value="NAD_binding_9"/>
    <property type="match status" value="1"/>
</dbReference>
<proteinExistence type="predicted"/>
<dbReference type="Proteomes" id="UP000317728">
    <property type="component" value="Chromosome"/>
</dbReference>
<feature type="domain" description="FAD-dependent urate hydroxylase HpyO/Asp monooxygenase CreE-like FAD/NAD(P)-binding" evidence="1">
    <location>
        <begin position="8"/>
        <end position="190"/>
    </location>
</feature>
<dbReference type="Proteomes" id="UP000180113">
    <property type="component" value="Unassembled WGS sequence"/>
</dbReference>
<name>A0A1S1K8H1_MYCCH</name>
<dbReference type="PANTHER" id="PTHR40254">
    <property type="entry name" value="BLR0577 PROTEIN"/>
    <property type="match status" value="1"/>
</dbReference>
<gene>
    <name evidence="2" type="ORF">BKG62_18600</name>
    <name evidence="3" type="ORF">BKG82_17290</name>
    <name evidence="4" type="ORF">FJK96_01510</name>
</gene>
<evidence type="ECO:0000313" key="7">
    <source>
        <dbReference type="Proteomes" id="UP000317728"/>
    </source>
</evidence>
<reference evidence="3 5" key="2">
    <citation type="submission" date="2016-10" db="EMBL/GenBank/DDBJ databases">
        <title>Evaluation of Human, Veterinary and Environmental Mycobacterium chelonae Isolates by Core Genome Phylogenomic Analysis, Targeted Gene Comparison, and Anti-microbial Susceptibility Patterns: A Tale of Mistaken Identities.</title>
        <authorList>
            <person name="Fogelson S.B."/>
            <person name="Camus A.C."/>
            <person name="Lorenz W."/>
            <person name="Vasireddy R."/>
            <person name="Vasireddy S."/>
            <person name="Smith T."/>
            <person name="Brown-Elliott B.A."/>
            <person name="Wallace R.J.Jr."/>
            <person name="Hasan N.A."/>
            <person name="Reischl U."/>
            <person name="Sanchez S."/>
        </authorList>
    </citation>
    <scope>NUCLEOTIDE SEQUENCE [LARGE SCALE GENOMIC DNA]</scope>
    <source>
        <strain evidence="3 5">15515</strain>
    </source>
</reference>
<dbReference type="EMBL" id="CP041150">
    <property type="protein sequence ID" value="QDF68982.1"/>
    <property type="molecule type" value="Genomic_DNA"/>
</dbReference>
<evidence type="ECO:0000313" key="6">
    <source>
        <dbReference type="Proteomes" id="UP000180113"/>
    </source>
</evidence>
<evidence type="ECO:0000313" key="5">
    <source>
        <dbReference type="Proteomes" id="UP000180043"/>
    </source>
</evidence>
<dbReference type="InterPro" id="IPR036188">
    <property type="entry name" value="FAD/NAD-bd_sf"/>
</dbReference>
<sequence>MSDQQICIIGAGPRGLAVLERLCANERQAPSADRIVVHVVDPYSPGAGSVWRTDQSWHLLMNTVASQITVFTDDSVAIEGPIEPGPTLYEWAQSLALLGDPSRSGEKAIAEARTLRSNSYPTRALYGHYLSDSFARVVGWAPEHMTVRVHRSRAVALADTHGDIDGPQGVRLENGTRLHDLSAVILAVGHVPAGLRPGEARAASLARIHGLTYVTPANPADIDLSTIKAGEPVAVRGLGLNFFDYMALLTVGRGGKFFRDNGDDGGRLVYRASGQEPILYASSRRGIPYHARGENQKGSSGRYFPRLLTVERIAQLRENLGGLLQFRRDLWPLIAREVECVYYEGHLTQRGLSVQAFSERYLHADESELHAILSEHDLLEIAWEWDDLDRPWGKRIFSGPDEFTAWILEHLRADVVMAREGNVDGPVKAALDVLRDLRNEIRLAVDHGGLDGKSYRDELESWYTPLNAFLSIGPPAQRIEEIIALVEAGVMHLVGPQMQVRFDTHDPAVVIESPLVPGSAVRTRSLIEARLHEPDLRRSSDPLLIFLQETGQCRPYEIPTDDHKAYQTKGLAVTERPYRLIGADGRVHPRRFAYGVPTESVHWVTAAGIRPGVDSVTLGDADAIARAALASAPSPVADVGDHGVLV</sequence>
<evidence type="ECO:0000313" key="2">
    <source>
        <dbReference type="EMBL" id="OHT49582.1"/>
    </source>
</evidence>
<dbReference type="EMBL" id="MLIQ01000017">
    <property type="protein sequence ID" value="OHU54050.1"/>
    <property type="molecule type" value="Genomic_DNA"/>
</dbReference>
<dbReference type="AlphaFoldDB" id="A0A1S1K8H1"/>
<reference evidence="4 7" key="3">
    <citation type="submission" date="2019-06" db="EMBL/GenBank/DDBJ databases">
        <title>Whole geneome sequnce of Mycobacteroides chelonae M77 isolated from bovine milk from Meghalaya, India.</title>
        <authorList>
            <person name="Vise E."/>
            <person name="Das S."/>
            <person name="Garg A."/>
            <person name="Ghatak S."/>
            <person name="Shakuntala I."/>
            <person name="Milton A.A.P."/>
            <person name="Karam A."/>
            <person name="Sanjukta R."/>
            <person name="Puro K."/>
            <person name="Sen A."/>
        </authorList>
    </citation>
    <scope>NUCLEOTIDE SEQUENCE [LARGE SCALE GENOMIC DNA]</scope>
    <source>
        <strain evidence="4 7">M77</strain>
    </source>
</reference>
<evidence type="ECO:0000313" key="3">
    <source>
        <dbReference type="EMBL" id="OHU54050.1"/>
    </source>
</evidence>
<dbReference type="RefSeq" id="WP_057963534.1">
    <property type="nucleotide sequence ID" value="NZ_CP041150.1"/>
</dbReference>
<dbReference type="InterPro" id="IPR038732">
    <property type="entry name" value="HpyO/CreE_NAD-binding"/>
</dbReference>